<proteinExistence type="predicted"/>
<dbReference type="SMART" id="SM00220">
    <property type="entry name" value="S_TKc"/>
    <property type="match status" value="1"/>
</dbReference>
<organism evidence="3">
    <name type="scientific">Fonticula alba</name>
    <name type="common">Slime mold</name>
    <dbReference type="NCBI Taxonomy" id="691883"/>
    <lineage>
        <taxon>Eukaryota</taxon>
        <taxon>Rotosphaerida</taxon>
        <taxon>Fonticulaceae</taxon>
        <taxon>Fonticula</taxon>
    </lineage>
</organism>
<dbReference type="Gene3D" id="2.10.220.10">
    <property type="entry name" value="Hormone Receptor, Insulin-like Growth Factor Receptor 1, Chain A, domain 2"/>
    <property type="match status" value="10"/>
</dbReference>
<dbReference type="Gene3D" id="3.30.200.20">
    <property type="entry name" value="Phosphorylase Kinase, domain 1"/>
    <property type="match status" value="1"/>
</dbReference>
<dbReference type="InterPro" id="IPR000742">
    <property type="entry name" value="EGF"/>
</dbReference>
<dbReference type="InterPro" id="IPR000719">
    <property type="entry name" value="Prot_kinase_dom"/>
</dbReference>
<sequence length="2189" mass="224861">MSWPTGAGPGAGRFRSRGRRLAPRLMLLPGLMLLPLLLLLLLAAATPSSQSLGTQAIYFYAAPQPLGLMPGFLGFATPVGAPTLALTMGTDHYVYVYQQAPLLSLPHESRWGAFFPSVSRNGMLCMQHSSEPTHALDMWVLDSSPSATPMVLEVSPTHVSPCGGDTVFALPDPDTELLAALPTSYFDACILAMLGSPNGPRTAAILQMTMGETHLLVQDLDLVPLTGKVLAASVSQLTFYLAAESRLFVVRSSPHAGPEVAELNVPAVPARAMVATRLLDDGNACPAGDLILLLDDRRLLVFSCLDDRPTEATFSATLPATAVGSGGRFVALRTDALLNMLSYLLYVDEPPAGGGRPGVWRMVPTPDKLAVTWQQVVLPPAVDPTRLEAVTLLMGPGSYLQALVADGVALFGGSTLGCSTDPTIQCDTPSESTLSPLGWQCVPTRAESPFAVVGQLCGGCAQGHFLNRHVNACDPCPLGALACNPSEPLVCQEPLLLTPGSPGAMSTCTAACAEGFSELAGVCLPHLNTPATSHALLEDSFSDMNLAPGLAVTTVADTHLAPGDGSTYLIPGSVIANPQSPRSGVLLLVSDGSVAIMPSSAIGTMHARSPPVARPLSAGLVLPPAKAYAEVGPHVKGDMASLGFALCLEDGQVLTGTLTCPLDTSGPAPYQGICSTDGPVFLIPFFGGCTTLRRIGQHQILVHTHEPARMLLIFNGNWHWQMLHPSIESMVHLPAMDPPRSAPVTGNPRIDDWYVLTQPTGLATGVPEGLVDLDPRSQALVGGLLAGPGPGPVVASAPVLLLTSGAISPGRPAWQLAITHLTTAGAWEAVLPPGDVIPSGRTVQLPGLRQPLGLVPGGAPGPGSPLHFLSVSLTANAEYPSALVLLTERLVGVSLFWCPVSSGPCVLLPASFTTFAAPIPDIGRQGVVQCSRAILTPGPGHLVSLLAMSDVGNPLPVHLDIVVDCPAGTFGKGCTSCHESCLVCSGPRADQCTRCQASMPGSPGTCLEACPTGLYLDAFGVCHCHETCRSCAPALPTPGAAYECQVCQATDHAPVPLDQGHSPGQCQACDDSCSVCSVPADAEACTVCPPGRWALLHRCVEACPEDHWPDVPAQACRPCLGDCATCHTGSTCATCPAQHFLGADLRCHACDGSCAGCAQAGSCTDCRAGLVFLSVDPQQASLCGSICPPGEYVGPGRCATCHPSCHLCAGSGTACQVCAPGFRWAAPAAPGPHGTGLCVPCPAGCASCTATRCLSCEAGLLLGQDNGCLAACPAGAYGTDESRQPCDVTCGTCTGGSPDQCTTCAGGLDFVDAGSGVGACTSTCPEGQYREEGSGTCVACDAACAACNGPSDTDCWRCHGTVLQDGQCVQECSPGHVAAGGRCLRCHVSCDQCAGVRSTECLPACPDDLLALPAGQSPVRCVPACPAGHRTTPSGCSKCTDHCASCPTDESVCALCERGWLLDSPACVDSCPANSLPMGGLCSTCHASCSSCYGPGPEHCLACEPGAPLLVAGRCYAACPPGTFRSGSACLPCHGTCAECADGPGLDQCTACPAGRALVQATGRCAAQCPAGWFASEARVCVACHPTCQTCEQAAACLTCRPGDLLQPDGACRGACPVGWFACHASAMCTRCPGGCVECEPVGATCTAACTACEEGRHWSGGECVTRCPAGQFAPGDSPACAPCQGPCKTCVGQGTFCTSCHSGLLEYESGRCVSACEASGFAPAAGVCLACLPGCDRCTAGPGQPGCATRPDGTLDCPSIVGCSRCVVGQFLADGAVCLAECPAGYFGNWDPEHGPSGSCLACHQQCATCSGPGPEHCDRTPGPAGSRLGLALGLSLGLLLLLVLIMLLVLCIVRRRAQAGLRAKEAGDAEDATMLNTILEMALPGAILVDVGMDFRPLDESLGSGAQASVHAAQSVGAGIMGRLGCPATVAIKQLNPGTMDQARVALFQNEVALMWLLRDAPNIVRLFGYSDQPPAIVMERYQTDLGTLLHSEVPLSDLQLATICQQWATGLEAMHANGIAHGDLKPANVFARQEGPGHWHVALGDLGTSRNLNSARASALTSAFPELNAMSARYAAPELIDAFQRCVPLDRGHCLPADIYAAGTMLNQCLSRRPPWHGMGLEQVLAAVRGGQRPDTAGLPASGPFANAGGLISVAWRADPLLRPGAGTFRQQCATFVVAAGGLDLR</sequence>
<keyword evidence="1" id="KW-0472">Membrane</keyword>
<dbReference type="SMART" id="SM00181">
    <property type="entry name" value="EGF"/>
    <property type="match status" value="8"/>
</dbReference>
<evidence type="ECO:0000256" key="1">
    <source>
        <dbReference type="SAM" id="Phobius"/>
    </source>
</evidence>
<dbReference type="InterPro" id="IPR006212">
    <property type="entry name" value="Furin_repeat"/>
</dbReference>
<dbReference type="InterPro" id="IPR011009">
    <property type="entry name" value="Kinase-like_dom_sf"/>
</dbReference>
<evidence type="ECO:0000259" key="2">
    <source>
        <dbReference type="PROSITE" id="PS50011"/>
    </source>
</evidence>
<dbReference type="GO" id="GO:0004672">
    <property type="term" value="F:protein kinase activity"/>
    <property type="evidence" value="ECO:0007669"/>
    <property type="project" value="InterPro"/>
</dbReference>
<dbReference type="SUPFAM" id="SSF57184">
    <property type="entry name" value="Growth factor receptor domain"/>
    <property type="match status" value="8"/>
</dbReference>
<keyword evidence="4" id="KW-1185">Reference proteome</keyword>
<dbReference type="RefSeq" id="XP_009495395.1">
    <property type="nucleotide sequence ID" value="XM_009497120.1"/>
</dbReference>
<dbReference type="PANTHER" id="PTHR45756:SF1">
    <property type="entry name" value="PROTEIN KINASE DOMAIN CONTAINING PROTEIN"/>
    <property type="match status" value="1"/>
</dbReference>
<keyword evidence="1" id="KW-0812">Transmembrane</keyword>
<dbReference type="SUPFAM" id="SSF56112">
    <property type="entry name" value="Protein kinase-like (PK-like)"/>
    <property type="match status" value="1"/>
</dbReference>
<keyword evidence="1" id="KW-1133">Transmembrane helix</keyword>
<dbReference type="EMBL" id="KB932205">
    <property type="protein sequence ID" value="KCV69789.1"/>
    <property type="molecule type" value="Genomic_DNA"/>
</dbReference>
<dbReference type="Proteomes" id="UP000030693">
    <property type="component" value="Unassembled WGS sequence"/>
</dbReference>
<dbReference type="Gene3D" id="1.10.510.10">
    <property type="entry name" value="Transferase(Phosphotransferase) domain 1"/>
    <property type="match status" value="1"/>
</dbReference>
<evidence type="ECO:0000313" key="4">
    <source>
        <dbReference type="Proteomes" id="UP000030693"/>
    </source>
</evidence>
<dbReference type="InterPro" id="IPR053215">
    <property type="entry name" value="TKL_Ser/Thr_kinase"/>
</dbReference>
<dbReference type="InterPro" id="IPR009030">
    <property type="entry name" value="Growth_fac_rcpt_cys_sf"/>
</dbReference>
<keyword evidence="3" id="KW-0808">Transferase</keyword>
<dbReference type="CDD" id="cd00064">
    <property type="entry name" value="FU"/>
    <property type="match status" value="6"/>
</dbReference>
<protein>
    <submittedName>
        <fullName evidence="3">TKL protein kinase</fullName>
    </submittedName>
</protein>
<name>A0A058Z668_FONAL</name>
<dbReference type="PANTHER" id="PTHR45756">
    <property type="entry name" value="PALMITOYLTRANSFERASE"/>
    <property type="match status" value="1"/>
</dbReference>
<keyword evidence="3" id="KW-0418">Kinase</keyword>
<feature type="domain" description="Protein kinase" evidence="2">
    <location>
        <begin position="1898"/>
        <end position="2180"/>
    </location>
</feature>
<reference evidence="3" key="1">
    <citation type="submission" date="2013-04" db="EMBL/GenBank/DDBJ databases">
        <title>The Genome Sequence of Fonticula alba ATCC 38817.</title>
        <authorList>
            <consortium name="The Broad Institute Genomics Platform"/>
            <person name="Russ C."/>
            <person name="Cuomo C."/>
            <person name="Burger G."/>
            <person name="Gray M.W."/>
            <person name="Holland P.W.H."/>
            <person name="King N."/>
            <person name="Lang F.B.F."/>
            <person name="Roger A.J."/>
            <person name="Ruiz-Trillo I."/>
            <person name="Brown M."/>
            <person name="Walker B."/>
            <person name="Young S."/>
            <person name="Zeng Q."/>
            <person name="Gargeya S."/>
            <person name="Fitzgerald M."/>
            <person name="Haas B."/>
            <person name="Abouelleil A."/>
            <person name="Allen A.W."/>
            <person name="Alvarado L."/>
            <person name="Arachchi H.M."/>
            <person name="Berlin A.M."/>
            <person name="Chapman S.B."/>
            <person name="Gainer-Dewar J."/>
            <person name="Goldberg J."/>
            <person name="Griggs A."/>
            <person name="Gujja S."/>
            <person name="Hansen M."/>
            <person name="Howarth C."/>
            <person name="Imamovic A."/>
            <person name="Ireland A."/>
            <person name="Larimer J."/>
            <person name="McCowan C."/>
            <person name="Murphy C."/>
            <person name="Pearson M."/>
            <person name="Poon T.W."/>
            <person name="Priest M."/>
            <person name="Roberts A."/>
            <person name="Saif S."/>
            <person name="Shea T."/>
            <person name="Sisk P."/>
            <person name="Sykes S."/>
            <person name="Wortman J."/>
            <person name="Nusbaum C."/>
            <person name="Birren B."/>
        </authorList>
    </citation>
    <scope>NUCLEOTIDE SEQUENCE [LARGE SCALE GENOMIC DNA]</scope>
    <source>
        <strain evidence="3">ATCC 38817</strain>
    </source>
</reference>
<feature type="transmembrane region" description="Helical" evidence="1">
    <location>
        <begin position="1830"/>
        <end position="1855"/>
    </location>
</feature>
<evidence type="ECO:0000313" key="3">
    <source>
        <dbReference type="EMBL" id="KCV69789.1"/>
    </source>
</evidence>
<gene>
    <name evidence="3" type="ORF">H696_03234</name>
</gene>
<dbReference type="SMART" id="SM00261">
    <property type="entry name" value="FU"/>
    <property type="match status" value="16"/>
</dbReference>
<accession>A0A058Z668</accession>
<dbReference type="Pfam" id="PF00069">
    <property type="entry name" value="Pkinase"/>
    <property type="match status" value="1"/>
</dbReference>
<dbReference type="GO" id="GO:0005524">
    <property type="term" value="F:ATP binding"/>
    <property type="evidence" value="ECO:0007669"/>
    <property type="project" value="InterPro"/>
</dbReference>
<dbReference type="OrthoDB" id="413582at2759"/>
<dbReference type="eggNOG" id="KOG0595">
    <property type="taxonomic scope" value="Eukaryota"/>
</dbReference>
<dbReference type="PROSITE" id="PS50011">
    <property type="entry name" value="PROTEIN_KINASE_DOM"/>
    <property type="match status" value="1"/>
</dbReference>
<dbReference type="GeneID" id="20527959"/>
<dbReference type="eggNOG" id="KOG3525">
    <property type="taxonomic scope" value="Eukaryota"/>
</dbReference>